<evidence type="ECO:0000256" key="4">
    <source>
        <dbReference type="ARBA" id="ARBA00022475"/>
    </source>
</evidence>
<comment type="subcellular location">
    <subcellularLocation>
        <location evidence="12">Cell membrane</location>
        <topology evidence="12">Multi-pass membrane protein</topology>
    </subcellularLocation>
    <subcellularLocation>
        <location evidence="1">Membrane</location>
        <topology evidence="1">Multi-pass membrane protein</topology>
    </subcellularLocation>
</comment>
<reference evidence="15 16" key="1">
    <citation type="submission" date="2021-11" db="EMBL/GenBank/DDBJ databases">
        <title>Aliifidinibius sp. nov., a new bacterium isolated from saline soil.</title>
        <authorList>
            <person name="Galisteo C."/>
            <person name="De La Haba R."/>
            <person name="Sanchez-Porro C."/>
            <person name="Ventosa A."/>
        </authorList>
    </citation>
    <scope>NUCLEOTIDE SEQUENCE [LARGE SCALE GENOMIC DNA]</scope>
    <source>
        <strain evidence="15 16">KACC 190600</strain>
    </source>
</reference>
<keyword evidence="10 12" id="KW-0406">Ion transport</keyword>
<proteinExistence type="inferred from homology"/>
<keyword evidence="5 12" id="KW-0633">Potassium transport</keyword>
<keyword evidence="16" id="KW-1185">Reference proteome</keyword>
<name>A0ABT3PU97_9BACT</name>
<comment type="catalytic activity">
    <reaction evidence="12">
        <text>K(+)(in) + H(+)(in) = K(+)(out) + H(+)(out)</text>
        <dbReference type="Rhea" id="RHEA:28490"/>
        <dbReference type="ChEBI" id="CHEBI:15378"/>
        <dbReference type="ChEBI" id="CHEBI:29103"/>
    </reaction>
</comment>
<accession>A0ABT3PU97</accession>
<keyword evidence="8 12" id="KW-0630">Potassium</keyword>
<feature type="transmembrane region" description="Helical" evidence="12">
    <location>
        <begin position="346"/>
        <end position="366"/>
    </location>
</feature>
<feature type="transmembrane region" description="Helical" evidence="12">
    <location>
        <begin position="148"/>
        <end position="166"/>
    </location>
</feature>
<dbReference type="PANTHER" id="PTHR30540">
    <property type="entry name" value="OSMOTIC STRESS POTASSIUM TRANSPORTER"/>
    <property type="match status" value="1"/>
</dbReference>
<dbReference type="InterPro" id="IPR053951">
    <property type="entry name" value="K_trans_N"/>
</dbReference>
<evidence type="ECO:0000256" key="1">
    <source>
        <dbReference type="ARBA" id="ARBA00004141"/>
    </source>
</evidence>
<dbReference type="InterPro" id="IPR053952">
    <property type="entry name" value="K_trans_C"/>
</dbReference>
<evidence type="ECO:0000256" key="8">
    <source>
        <dbReference type="ARBA" id="ARBA00022958"/>
    </source>
</evidence>
<dbReference type="InterPro" id="IPR003855">
    <property type="entry name" value="K+_transporter"/>
</dbReference>
<dbReference type="PANTHER" id="PTHR30540:SF79">
    <property type="entry name" value="LOW AFFINITY POTASSIUM TRANSPORT SYSTEM PROTEIN KUP"/>
    <property type="match status" value="1"/>
</dbReference>
<keyword evidence="6 12" id="KW-0812">Transmembrane</keyword>
<feature type="transmembrane region" description="Helical" evidence="12">
    <location>
        <begin position="404"/>
        <end position="426"/>
    </location>
</feature>
<keyword evidence="9 12" id="KW-1133">Transmembrane helix</keyword>
<sequence length="631" mass="69766">MSKKEQKNSKPTGKRLAILSLGAIGVVYGDIGTSPIYAIKESFHSSYGLAASPANIMGVLSLIFWSLILVISVKYLLLVLRADNKGEGGIIALTALVSPPTEKAEGRRWFLVLTGLFGAALLYGDSMITPAISVVSAIEGLQVATPFFEPYIIPITIGILIALFAVQSKGTAGIGAIFGPITLTWFLTLAILGIIQIVQHPNVLQALNPAFGFNFFIQNGWAGFLVLGSVFLVVTGGEALYADIGHFGLRPIRITWFCVVLPSLLLNYFGQGALVINNPEFIEHPFFHMIPRWGLYPLVIIATVATIIASQAVISGAFSLTRQAVQLGYMPRLKVRQTSEKQFGQIYIPVINWILMISCIGLVLGFRSSSNLASAYGVAVTTDMVFTTILFGVVALTRWNWSKWIVSIMALALLAIDLSFWGANLVKIPTGGWFPLVIAGIMFTVMTTWKHGRRILGDRLQDKIVPHEEFIERVHKKNPERIKGTAVFMDSNPEGTPQALLHNLEHNKVIHERIILLSLIMREIPKVPDEERMEIKPLGENVFRVNVDIGFSEEPNVPVLLRSCDIGDSEFKLEETTFFLGRETMLATQKPGMAMWREKLFAWMSRNAERAASYFHIPSDRVIEIGTQIEL</sequence>
<evidence type="ECO:0000256" key="11">
    <source>
        <dbReference type="ARBA" id="ARBA00023136"/>
    </source>
</evidence>
<dbReference type="InterPro" id="IPR023051">
    <property type="entry name" value="Kup"/>
</dbReference>
<keyword evidence="4 12" id="KW-1003">Cell membrane</keyword>
<feature type="domain" description="K+ potassium transporter C-terminal" evidence="14">
    <location>
        <begin position="483"/>
        <end position="631"/>
    </location>
</feature>
<dbReference type="Pfam" id="PF02705">
    <property type="entry name" value="K_trans"/>
    <property type="match status" value="1"/>
</dbReference>
<feature type="transmembrane region" description="Helical" evidence="12">
    <location>
        <begin position="296"/>
        <end position="325"/>
    </location>
</feature>
<evidence type="ECO:0000256" key="3">
    <source>
        <dbReference type="ARBA" id="ARBA00022448"/>
    </source>
</evidence>
<feature type="transmembrane region" description="Helical" evidence="12">
    <location>
        <begin position="219"/>
        <end position="242"/>
    </location>
</feature>
<keyword evidence="3 12" id="KW-0813">Transport</keyword>
<dbReference type="RefSeq" id="WP_265786626.1">
    <property type="nucleotide sequence ID" value="NZ_BAABRS010000001.1"/>
</dbReference>
<evidence type="ECO:0000256" key="10">
    <source>
        <dbReference type="ARBA" id="ARBA00023065"/>
    </source>
</evidence>
<feature type="domain" description="K+ potassium transporter integral membrane" evidence="13">
    <location>
        <begin position="20"/>
        <end position="472"/>
    </location>
</feature>
<feature type="transmembrane region" description="Helical" evidence="12">
    <location>
        <begin position="53"/>
        <end position="77"/>
    </location>
</feature>
<comment type="caution">
    <text evidence="15">The sequence shown here is derived from an EMBL/GenBank/DDBJ whole genome shotgun (WGS) entry which is preliminary data.</text>
</comment>
<evidence type="ECO:0000313" key="15">
    <source>
        <dbReference type="EMBL" id="MCW9711423.1"/>
    </source>
</evidence>
<feature type="transmembrane region" description="Helical" evidence="12">
    <location>
        <begin position="372"/>
        <end position="397"/>
    </location>
</feature>
<dbReference type="EMBL" id="JAJNDC010000001">
    <property type="protein sequence ID" value="MCW9711423.1"/>
    <property type="molecule type" value="Genomic_DNA"/>
</dbReference>
<dbReference type="Pfam" id="PF22776">
    <property type="entry name" value="K_trans_C"/>
    <property type="match status" value="1"/>
</dbReference>
<feature type="transmembrane region" description="Helical" evidence="12">
    <location>
        <begin position="254"/>
        <end position="276"/>
    </location>
</feature>
<feature type="transmembrane region" description="Helical" evidence="12">
    <location>
        <begin position="109"/>
        <end position="128"/>
    </location>
</feature>
<evidence type="ECO:0000259" key="14">
    <source>
        <dbReference type="Pfam" id="PF22776"/>
    </source>
</evidence>
<feature type="transmembrane region" description="Helical" evidence="12">
    <location>
        <begin position="178"/>
        <end position="199"/>
    </location>
</feature>
<evidence type="ECO:0000313" key="16">
    <source>
        <dbReference type="Proteomes" id="UP001207337"/>
    </source>
</evidence>
<evidence type="ECO:0000256" key="12">
    <source>
        <dbReference type="HAMAP-Rule" id="MF_01522"/>
    </source>
</evidence>
<feature type="transmembrane region" description="Helical" evidence="12">
    <location>
        <begin position="432"/>
        <end position="449"/>
    </location>
</feature>
<evidence type="ECO:0000256" key="9">
    <source>
        <dbReference type="ARBA" id="ARBA00022989"/>
    </source>
</evidence>
<comment type="similarity">
    <text evidence="2 12">Belongs to the HAK/KUP transporter (TC 2.A.72) family.</text>
</comment>
<evidence type="ECO:0000256" key="7">
    <source>
        <dbReference type="ARBA" id="ARBA00022847"/>
    </source>
</evidence>
<gene>
    <name evidence="12" type="primary">kup</name>
    <name evidence="15" type="ORF">LQ318_00770</name>
</gene>
<protein>
    <recommendedName>
        <fullName evidence="12">Probable potassium transport system protein Kup</fullName>
    </recommendedName>
</protein>
<evidence type="ECO:0000256" key="5">
    <source>
        <dbReference type="ARBA" id="ARBA00022538"/>
    </source>
</evidence>
<dbReference type="Proteomes" id="UP001207337">
    <property type="component" value="Unassembled WGS sequence"/>
</dbReference>
<evidence type="ECO:0000256" key="6">
    <source>
        <dbReference type="ARBA" id="ARBA00022692"/>
    </source>
</evidence>
<keyword evidence="11 12" id="KW-0472">Membrane</keyword>
<comment type="function">
    <text evidence="12">Transport of potassium into the cell. Likely operates as a K(+):H(+) symporter.</text>
</comment>
<evidence type="ECO:0000256" key="2">
    <source>
        <dbReference type="ARBA" id="ARBA00007019"/>
    </source>
</evidence>
<organism evidence="15 16">
    <name type="scientific">Fodinibius salicampi</name>
    <dbReference type="NCBI Taxonomy" id="1920655"/>
    <lineage>
        <taxon>Bacteria</taxon>
        <taxon>Pseudomonadati</taxon>
        <taxon>Balneolota</taxon>
        <taxon>Balneolia</taxon>
        <taxon>Balneolales</taxon>
        <taxon>Balneolaceae</taxon>
        <taxon>Fodinibius</taxon>
    </lineage>
</organism>
<keyword evidence="7 12" id="KW-0769">Symport</keyword>
<evidence type="ECO:0000259" key="13">
    <source>
        <dbReference type="Pfam" id="PF02705"/>
    </source>
</evidence>
<dbReference type="HAMAP" id="MF_01522">
    <property type="entry name" value="Kup"/>
    <property type="match status" value="1"/>
</dbReference>